<dbReference type="GO" id="GO:0003774">
    <property type="term" value="F:cytoskeletal motor activity"/>
    <property type="evidence" value="ECO:0007669"/>
    <property type="project" value="InterPro"/>
</dbReference>
<name>A0AA35XFT5_GEOBA</name>
<sequence length="144" mass="15186">MDDWQRVWAPHPEEGYQLGLIVDVSTDTLTVDPLQGGKVSIIYTECLSSADNCTDFTDTNSELFRCNVELGQSSSSACEGNCRSVLEQYVDDCLTATGGAAAAQTYKDSITALCGEGSSAAGIGSTTLPTTVSALLFAVYTAFM</sequence>
<organism evidence="1 2">
    <name type="scientific">Geodia barretti</name>
    <name type="common">Barrett's horny sponge</name>
    <dbReference type="NCBI Taxonomy" id="519541"/>
    <lineage>
        <taxon>Eukaryota</taxon>
        <taxon>Metazoa</taxon>
        <taxon>Porifera</taxon>
        <taxon>Demospongiae</taxon>
        <taxon>Heteroscleromorpha</taxon>
        <taxon>Tetractinellida</taxon>
        <taxon>Astrophorina</taxon>
        <taxon>Geodiidae</taxon>
        <taxon>Geodia</taxon>
    </lineage>
</organism>
<keyword evidence="2" id="KW-1185">Reference proteome</keyword>
<dbReference type="Proteomes" id="UP001174909">
    <property type="component" value="Unassembled WGS sequence"/>
</dbReference>
<protein>
    <submittedName>
        <fullName evidence="1">Unconventional myosin-VI</fullName>
    </submittedName>
</protein>
<dbReference type="InterPro" id="IPR008989">
    <property type="entry name" value="Myosin_S1_N"/>
</dbReference>
<dbReference type="GO" id="GO:0005524">
    <property type="term" value="F:ATP binding"/>
    <property type="evidence" value="ECO:0007669"/>
    <property type="project" value="InterPro"/>
</dbReference>
<dbReference type="GO" id="GO:0051015">
    <property type="term" value="F:actin filament binding"/>
    <property type="evidence" value="ECO:0007669"/>
    <property type="project" value="InterPro"/>
</dbReference>
<comment type="caution">
    <text evidence="1">The sequence shown here is derived from an EMBL/GenBank/DDBJ whole genome shotgun (WGS) entry which is preliminary data.</text>
</comment>
<proteinExistence type="predicted"/>
<gene>
    <name evidence="1" type="ORF">GBAR_LOCUS27456</name>
</gene>
<accession>A0AA35XFT5</accession>
<dbReference type="AlphaFoldDB" id="A0AA35XFT5"/>
<evidence type="ECO:0000313" key="1">
    <source>
        <dbReference type="EMBL" id="CAI8049885.1"/>
    </source>
</evidence>
<evidence type="ECO:0000313" key="2">
    <source>
        <dbReference type="Proteomes" id="UP001174909"/>
    </source>
</evidence>
<dbReference type="EMBL" id="CASHTH010003821">
    <property type="protein sequence ID" value="CAI8049885.1"/>
    <property type="molecule type" value="Genomic_DNA"/>
</dbReference>
<dbReference type="Gene3D" id="2.30.30.360">
    <property type="entry name" value="Myosin S1 fragment, N-terminal"/>
    <property type="match status" value="1"/>
</dbReference>
<reference evidence="1" key="1">
    <citation type="submission" date="2023-03" db="EMBL/GenBank/DDBJ databases">
        <authorList>
            <person name="Steffen K."/>
            <person name="Cardenas P."/>
        </authorList>
    </citation>
    <scope>NUCLEOTIDE SEQUENCE</scope>
</reference>